<dbReference type="RefSeq" id="WP_207857463.1">
    <property type="nucleotide sequence ID" value="NZ_JAFREP010000004.1"/>
</dbReference>
<dbReference type="AlphaFoldDB" id="A0A8J7QE34"/>
<sequence>MDSLRHISNSAWYRRFSAETSDDVTFSQTVKVVLRFAFPGGGSSLLTAITLLQGPTEPLHAALAGVAGHEQSTEDCLASVYTAMLHKAYLEAWTRSLVDLDLPNKVVDLAEEPLPALDEFPADFAYQPGPVDPVNDALFALYERYAIRFLRFAELGLMENGLEIILAVIRGNAGHYFAKYLGEIHAATWAQTLKVAN</sequence>
<reference evidence="1" key="1">
    <citation type="submission" date="2021-03" db="EMBL/GenBank/DDBJ databases">
        <authorList>
            <person name="Wang G."/>
        </authorList>
    </citation>
    <scope>NUCLEOTIDE SEQUENCE</scope>
    <source>
        <strain evidence="1">KCTC 12899</strain>
    </source>
</reference>
<organism evidence="1 2">
    <name type="scientific">Acanthopleuribacter pedis</name>
    <dbReference type="NCBI Taxonomy" id="442870"/>
    <lineage>
        <taxon>Bacteria</taxon>
        <taxon>Pseudomonadati</taxon>
        <taxon>Acidobacteriota</taxon>
        <taxon>Holophagae</taxon>
        <taxon>Acanthopleuribacterales</taxon>
        <taxon>Acanthopleuribacteraceae</taxon>
        <taxon>Acanthopleuribacter</taxon>
    </lineage>
</organism>
<evidence type="ECO:0000313" key="2">
    <source>
        <dbReference type="Proteomes" id="UP000664417"/>
    </source>
</evidence>
<proteinExistence type="predicted"/>
<name>A0A8J7QE34_9BACT</name>
<protein>
    <submittedName>
        <fullName evidence="1">Uncharacterized protein</fullName>
    </submittedName>
</protein>
<keyword evidence="2" id="KW-1185">Reference proteome</keyword>
<dbReference type="EMBL" id="JAFREP010000004">
    <property type="protein sequence ID" value="MBO1317945.1"/>
    <property type="molecule type" value="Genomic_DNA"/>
</dbReference>
<accession>A0A8J7QE34</accession>
<comment type="caution">
    <text evidence="1">The sequence shown here is derived from an EMBL/GenBank/DDBJ whole genome shotgun (WGS) entry which is preliminary data.</text>
</comment>
<dbReference type="Proteomes" id="UP000664417">
    <property type="component" value="Unassembled WGS sequence"/>
</dbReference>
<gene>
    <name evidence="1" type="ORF">J3U88_05685</name>
</gene>
<evidence type="ECO:0000313" key="1">
    <source>
        <dbReference type="EMBL" id="MBO1317945.1"/>
    </source>
</evidence>